<feature type="region of interest" description="Disordered" evidence="3">
    <location>
        <begin position="256"/>
        <end position="282"/>
    </location>
</feature>
<keyword evidence="2" id="KW-0963">Cytoplasm</keyword>
<dbReference type="InterPro" id="IPR003768">
    <property type="entry name" value="ScpA"/>
</dbReference>
<dbReference type="AlphaFoldDB" id="A0A518CPB7"/>
<dbReference type="PANTHER" id="PTHR33969">
    <property type="entry name" value="SEGREGATION AND CONDENSATION PROTEIN A"/>
    <property type="match status" value="1"/>
</dbReference>
<dbReference type="Gene3D" id="6.10.250.2410">
    <property type="match status" value="1"/>
</dbReference>
<dbReference type="EMBL" id="CP036281">
    <property type="protein sequence ID" value="QDU81077.1"/>
    <property type="molecule type" value="Genomic_DNA"/>
</dbReference>
<feature type="compositionally biased region" description="Acidic residues" evidence="3">
    <location>
        <begin position="267"/>
        <end position="282"/>
    </location>
</feature>
<dbReference type="Pfam" id="PF02616">
    <property type="entry name" value="SMC_ScpA"/>
    <property type="match status" value="1"/>
</dbReference>
<evidence type="ECO:0000313" key="4">
    <source>
        <dbReference type="EMBL" id="QDU81077.1"/>
    </source>
</evidence>
<evidence type="ECO:0000256" key="3">
    <source>
        <dbReference type="SAM" id="MobiDB-lite"/>
    </source>
</evidence>
<dbReference type="OrthoDB" id="9811016at2"/>
<comment type="subunit">
    <text evidence="2">Component of a cohesin-like complex composed of ScpA, ScpB and the Smc homodimer, in which ScpA and ScpB bind to the head domain of Smc. The presence of the three proteins is required for the association of the complex with DNA.</text>
</comment>
<dbReference type="GO" id="GO:0006260">
    <property type="term" value="P:DNA replication"/>
    <property type="evidence" value="ECO:0007669"/>
    <property type="project" value="UniProtKB-UniRule"/>
</dbReference>
<dbReference type="RefSeq" id="WP_144996297.1">
    <property type="nucleotide sequence ID" value="NZ_CP036281.1"/>
</dbReference>
<evidence type="ECO:0000313" key="5">
    <source>
        <dbReference type="Proteomes" id="UP000317178"/>
    </source>
</evidence>
<comment type="subcellular location">
    <subcellularLocation>
        <location evidence="2">Cytoplasm</location>
    </subcellularLocation>
    <text evidence="2">Associated with two foci at the outer edges of the nucleoid region in young cells, and at four foci within both cell halves in older cells.</text>
</comment>
<name>A0A518CPB7_9PLAN</name>
<keyword evidence="2" id="KW-0131">Cell cycle</keyword>
<organism evidence="4 5">
    <name type="scientific">Polystyrenella longa</name>
    <dbReference type="NCBI Taxonomy" id="2528007"/>
    <lineage>
        <taxon>Bacteria</taxon>
        <taxon>Pseudomonadati</taxon>
        <taxon>Planctomycetota</taxon>
        <taxon>Planctomycetia</taxon>
        <taxon>Planctomycetales</taxon>
        <taxon>Planctomycetaceae</taxon>
        <taxon>Polystyrenella</taxon>
    </lineage>
</organism>
<dbReference type="KEGG" id="plon:Pla110_28140"/>
<dbReference type="HAMAP" id="MF_01805">
    <property type="entry name" value="ScpA"/>
    <property type="match status" value="1"/>
</dbReference>
<dbReference type="GO" id="GO:0007059">
    <property type="term" value="P:chromosome segregation"/>
    <property type="evidence" value="ECO:0007669"/>
    <property type="project" value="UniProtKB-UniRule"/>
</dbReference>
<reference evidence="4 5" key="1">
    <citation type="submission" date="2019-02" db="EMBL/GenBank/DDBJ databases">
        <title>Deep-cultivation of Planctomycetes and their phenomic and genomic characterization uncovers novel biology.</title>
        <authorList>
            <person name="Wiegand S."/>
            <person name="Jogler M."/>
            <person name="Boedeker C."/>
            <person name="Pinto D."/>
            <person name="Vollmers J."/>
            <person name="Rivas-Marin E."/>
            <person name="Kohn T."/>
            <person name="Peeters S.H."/>
            <person name="Heuer A."/>
            <person name="Rast P."/>
            <person name="Oberbeckmann S."/>
            <person name="Bunk B."/>
            <person name="Jeske O."/>
            <person name="Meyerdierks A."/>
            <person name="Storesund J.E."/>
            <person name="Kallscheuer N."/>
            <person name="Luecker S."/>
            <person name="Lage O.M."/>
            <person name="Pohl T."/>
            <person name="Merkel B.J."/>
            <person name="Hornburger P."/>
            <person name="Mueller R.-W."/>
            <person name="Bruemmer F."/>
            <person name="Labrenz M."/>
            <person name="Spormann A.M."/>
            <person name="Op den Camp H."/>
            <person name="Overmann J."/>
            <person name="Amann R."/>
            <person name="Jetten M.S.M."/>
            <person name="Mascher T."/>
            <person name="Medema M.H."/>
            <person name="Devos D.P."/>
            <person name="Kaster A.-K."/>
            <person name="Ovreas L."/>
            <person name="Rohde M."/>
            <person name="Galperin M.Y."/>
            <person name="Jogler C."/>
        </authorList>
    </citation>
    <scope>NUCLEOTIDE SEQUENCE [LARGE SCALE GENOMIC DNA]</scope>
    <source>
        <strain evidence="4 5">Pla110</strain>
    </source>
</reference>
<dbReference type="Proteomes" id="UP000317178">
    <property type="component" value="Chromosome"/>
</dbReference>
<evidence type="ECO:0000256" key="2">
    <source>
        <dbReference type="HAMAP-Rule" id="MF_01805"/>
    </source>
</evidence>
<dbReference type="PANTHER" id="PTHR33969:SF2">
    <property type="entry name" value="SEGREGATION AND CONDENSATION PROTEIN A"/>
    <property type="match status" value="1"/>
</dbReference>
<evidence type="ECO:0000256" key="1">
    <source>
        <dbReference type="ARBA" id="ARBA00044777"/>
    </source>
</evidence>
<accession>A0A518CPB7</accession>
<keyword evidence="2" id="KW-0159">Chromosome partition</keyword>
<protein>
    <recommendedName>
        <fullName evidence="1 2">Segregation and condensation protein A</fullName>
    </recommendedName>
</protein>
<keyword evidence="2" id="KW-0132">Cell division</keyword>
<sequence length="282" mass="32582">MEAGYRVKLDLYSGPLELLLYLVRRNEVDILELPIAAITNQFLEYLEVLIMIDIDEIGEFLVTASTIIELKSRQVLPRPEEEVEEEETELEHEMSSALVARLLEYKRFKDASQLLQEKAAIWQERYSRLHSERPRRGRKPSDDLIKEVELWDLVSALSRLLRVKQVDTKGKIKYDDTPISVFMQRIRDQVIEAGEMKFSDFFEGIKDRSRITGIFLAILELLRHHQFRARQSLEYGDITILPPLEGSAVLDAPLESSFEEPVAKEETDNEISDDDEADDTAA</sequence>
<gene>
    <name evidence="2 4" type="primary">scpA</name>
    <name evidence="4" type="ORF">Pla110_28140</name>
</gene>
<dbReference type="GO" id="GO:0051301">
    <property type="term" value="P:cell division"/>
    <property type="evidence" value="ECO:0007669"/>
    <property type="project" value="UniProtKB-KW"/>
</dbReference>
<proteinExistence type="inferred from homology"/>
<dbReference type="GO" id="GO:0005737">
    <property type="term" value="C:cytoplasm"/>
    <property type="evidence" value="ECO:0007669"/>
    <property type="project" value="UniProtKB-SubCell"/>
</dbReference>
<keyword evidence="5" id="KW-1185">Reference proteome</keyword>
<comment type="similarity">
    <text evidence="2">Belongs to the ScpA family.</text>
</comment>
<comment type="function">
    <text evidence="2">Participates in chromosomal partition during cell division. May act via the formation of a condensin-like complex containing Smc and ScpB that pull DNA away from mid-cell into both cell halves.</text>
</comment>